<dbReference type="STRING" id="578942.SAMN05216289_11752"/>
<dbReference type="RefSeq" id="WP_092408331.1">
    <property type="nucleotide sequence ID" value="NZ_FOVF01000017.1"/>
</dbReference>
<dbReference type="SUPFAM" id="SSF111369">
    <property type="entry name" value="HlyD-like secretion proteins"/>
    <property type="match status" value="2"/>
</dbReference>
<feature type="domain" description="YknX-like beta-barrel" evidence="4">
    <location>
        <begin position="270"/>
        <end position="311"/>
    </location>
</feature>
<dbReference type="OrthoDB" id="9806939at2"/>
<evidence type="ECO:0000313" key="5">
    <source>
        <dbReference type="EMBL" id="SFN37098.1"/>
    </source>
</evidence>
<evidence type="ECO:0000256" key="2">
    <source>
        <dbReference type="ARBA" id="ARBA00023054"/>
    </source>
</evidence>
<keyword evidence="2" id="KW-0175">Coiled coil</keyword>
<dbReference type="GO" id="GO:0030313">
    <property type="term" value="C:cell envelope"/>
    <property type="evidence" value="ECO:0007669"/>
    <property type="project" value="UniProtKB-SubCell"/>
</dbReference>
<dbReference type="AlphaFoldDB" id="A0A1I4YGF2"/>
<dbReference type="InterPro" id="IPR059052">
    <property type="entry name" value="HH_YbhG-like"/>
</dbReference>
<dbReference type="Gene3D" id="1.10.287.470">
    <property type="entry name" value="Helix hairpin bin"/>
    <property type="match status" value="2"/>
</dbReference>
<gene>
    <name evidence="5" type="ORF">SAMN05216289_11752</name>
</gene>
<feature type="domain" description="YbhG-like alpha-helical hairpin" evidence="3">
    <location>
        <begin position="105"/>
        <end position="225"/>
    </location>
</feature>
<accession>A0A1I4YGF2</accession>
<dbReference type="InterPro" id="IPR050465">
    <property type="entry name" value="UPF0194_transport"/>
</dbReference>
<evidence type="ECO:0000313" key="6">
    <source>
        <dbReference type="Proteomes" id="UP000198575"/>
    </source>
</evidence>
<name>A0A1I4YGF2_9GAMM</name>
<dbReference type="PANTHER" id="PTHR32347">
    <property type="entry name" value="EFFLUX SYSTEM COMPONENT YKNX-RELATED"/>
    <property type="match status" value="1"/>
</dbReference>
<reference evidence="5 6" key="1">
    <citation type="submission" date="2016-10" db="EMBL/GenBank/DDBJ databases">
        <authorList>
            <person name="de Groot N.N."/>
        </authorList>
    </citation>
    <scope>NUCLEOTIDE SEQUENCE [LARGE SCALE GENOMIC DNA]</scope>
    <source>
        <strain evidence="5 6">CGMCC 1.7659</strain>
    </source>
</reference>
<dbReference type="Pfam" id="PF25990">
    <property type="entry name" value="Beta-barrel_YknX"/>
    <property type="match status" value="1"/>
</dbReference>
<comment type="subcellular location">
    <subcellularLocation>
        <location evidence="1">Cell envelope</location>
    </subcellularLocation>
</comment>
<dbReference type="Pfam" id="PF25881">
    <property type="entry name" value="HH_YBHG"/>
    <property type="match status" value="1"/>
</dbReference>
<proteinExistence type="predicted"/>
<dbReference type="InterPro" id="IPR058636">
    <property type="entry name" value="Beta-barrel_YknX"/>
</dbReference>
<evidence type="ECO:0000259" key="4">
    <source>
        <dbReference type="Pfam" id="PF25990"/>
    </source>
</evidence>
<evidence type="ECO:0000256" key="1">
    <source>
        <dbReference type="ARBA" id="ARBA00004196"/>
    </source>
</evidence>
<dbReference type="Gene3D" id="2.40.30.170">
    <property type="match status" value="1"/>
</dbReference>
<dbReference type="EMBL" id="FOVF01000017">
    <property type="protein sequence ID" value="SFN37098.1"/>
    <property type="molecule type" value="Genomic_DNA"/>
</dbReference>
<sequence length="365" mass="38788">MIDAMRYLPRLPRLPRLVIARLSTLVLACAFALLLGACGEDRADGQDAAALRATGARIAAGGLVEPVNEERVIIPQISGRLQRVLIEEGDSVSAGQLIAEIENAELRAAMATAAAEVDLRQAELDALKNGARAEEIAVAAASLAAADAAARLAAETFKRNQPLLADGRISQSRFDEVRAAADTATAERARAAASLALLRAGARSEDVRAAEARLGAAHAERQRAEALFKKSQVRSPVDGIVLKRDLREGETVVALSPLPLARIGDTRQLHVRADIDELDIDRIRVGQSAEIRSDAFGDRRFAGKVIHISQRMGRRNLSSGDPAEKQDAKILEALILLDGHPALPVGLRVDVFIDTGKVTTGASGT</sequence>
<dbReference type="Proteomes" id="UP000198575">
    <property type="component" value="Unassembled WGS sequence"/>
</dbReference>
<organism evidence="5 6">
    <name type="scientific">Dokdonella immobilis</name>
    <dbReference type="NCBI Taxonomy" id="578942"/>
    <lineage>
        <taxon>Bacteria</taxon>
        <taxon>Pseudomonadati</taxon>
        <taxon>Pseudomonadota</taxon>
        <taxon>Gammaproteobacteria</taxon>
        <taxon>Lysobacterales</taxon>
        <taxon>Rhodanobacteraceae</taxon>
        <taxon>Dokdonella</taxon>
    </lineage>
</organism>
<evidence type="ECO:0000259" key="3">
    <source>
        <dbReference type="Pfam" id="PF25881"/>
    </source>
</evidence>
<protein>
    <submittedName>
        <fullName evidence="5">HlyD family secretion protein/HlyD family secretion protein</fullName>
    </submittedName>
</protein>
<keyword evidence="6" id="KW-1185">Reference proteome</keyword>
<dbReference type="Gene3D" id="2.40.50.100">
    <property type="match status" value="1"/>
</dbReference>